<dbReference type="AlphaFoldDB" id="E7QPT9"/>
<reference evidence="2 3" key="1">
    <citation type="journal article" date="2014" name="ISME J.">
        <title>Trehalose/2-sulfotrehalose biosynthesis and glycine-betaine uptake are widely spread mechanisms for osmoadaptation in the Halobacteriales.</title>
        <authorList>
            <person name="Youssef N.H."/>
            <person name="Savage-Ashlock K.N."/>
            <person name="McCully A.L."/>
            <person name="Luedtke B."/>
            <person name="Shaw E.I."/>
            <person name="Hoff W.D."/>
            <person name="Elshahed M.S."/>
        </authorList>
    </citation>
    <scope>NUCLEOTIDE SEQUENCE [LARGE SCALE GENOMIC DNA]</scope>
    <source>
        <strain evidence="2 3">DX253</strain>
    </source>
</reference>
<evidence type="ECO:0000256" key="1">
    <source>
        <dbReference type="SAM" id="MobiDB-lite"/>
    </source>
</evidence>
<evidence type="ECO:0000313" key="2">
    <source>
        <dbReference type="EMBL" id="EFW93542.1"/>
    </source>
</evidence>
<evidence type="ECO:0000313" key="3">
    <source>
        <dbReference type="Proteomes" id="UP000003751"/>
    </source>
</evidence>
<comment type="caution">
    <text evidence="2">The sequence shown here is derived from an EMBL/GenBank/DDBJ whole genome shotgun (WGS) entry which is preliminary data.</text>
</comment>
<organism evidence="2 3">
    <name type="scientific">Haladaptatus paucihalophilus DX253</name>
    <dbReference type="NCBI Taxonomy" id="797209"/>
    <lineage>
        <taxon>Archaea</taxon>
        <taxon>Methanobacteriati</taxon>
        <taxon>Methanobacteriota</taxon>
        <taxon>Stenosarchaea group</taxon>
        <taxon>Halobacteria</taxon>
        <taxon>Halobacteriales</taxon>
        <taxon>Haladaptataceae</taxon>
        <taxon>Haladaptatus</taxon>
    </lineage>
</organism>
<protein>
    <submittedName>
        <fullName evidence="2">Uncharacterized protein</fullName>
    </submittedName>
</protein>
<dbReference type="PATRIC" id="fig|797209.4.peg.784"/>
<dbReference type="Proteomes" id="UP000003751">
    <property type="component" value="Unassembled WGS sequence"/>
</dbReference>
<feature type="region of interest" description="Disordered" evidence="1">
    <location>
        <begin position="84"/>
        <end position="103"/>
    </location>
</feature>
<gene>
    <name evidence="2" type="ORF">ZOD2009_03987</name>
</gene>
<proteinExistence type="predicted"/>
<accession>E7QPT9</accession>
<sequence>MLLAMTVVASLFAVGFVGNAAAFADDNQAQYSEQHAWSGVSQDQYVAQGNANHQEDNYAVSAAVGWDSDSGNAYAVQYSEQENENAQGAWSSAENYNWQNQDD</sequence>
<name>E7QPT9_HALPU</name>
<dbReference type="EMBL" id="AEMG01000003">
    <property type="protein sequence ID" value="EFW93542.1"/>
    <property type="molecule type" value="Genomic_DNA"/>
</dbReference>